<proteinExistence type="inferred from homology"/>
<keyword evidence="3" id="KW-0809">Transit peptide</keyword>
<dbReference type="Gene3D" id="6.10.250.3440">
    <property type="match status" value="1"/>
</dbReference>
<dbReference type="Proteomes" id="UP000887578">
    <property type="component" value="Unplaced"/>
</dbReference>
<evidence type="ECO:0000313" key="10">
    <source>
        <dbReference type="Proteomes" id="UP000887578"/>
    </source>
</evidence>
<accession>A0A914PBP7</accession>
<evidence type="ECO:0000256" key="5">
    <source>
        <dbReference type="ARBA" id="ARBA00023128"/>
    </source>
</evidence>
<dbReference type="PANTHER" id="PTHR13359:SF2">
    <property type="entry name" value="LARGE RIBOSOMAL SUBUNIT PROTEIN ML40"/>
    <property type="match status" value="1"/>
</dbReference>
<keyword evidence="6" id="KW-0687">Ribonucleoprotein</keyword>
<name>A0A914PBP7_9BILA</name>
<dbReference type="AlphaFoldDB" id="A0A914PBP7"/>
<evidence type="ECO:0000256" key="9">
    <source>
        <dbReference type="SAM" id="Coils"/>
    </source>
</evidence>
<dbReference type="PANTHER" id="PTHR13359">
    <property type="entry name" value="39S RIBOSOMAL PROTEIN L40, MITOCHONDRIAL"/>
    <property type="match status" value="1"/>
</dbReference>
<protein>
    <recommendedName>
        <fullName evidence="7">Large ribosomal subunit protein mL40</fullName>
    </recommendedName>
    <alternativeName>
        <fullName evidence="8">39S ribosomal protein L40, mitochondrial</fullName>
    </alternativeName>
</protein>
<feature type="coiled-coil region" evidence="9">
    <location>
        <begin position="40"/>
        <end position="87"/>
    </location>
</feature>
<comment type="subcellular location">
    <subcellularLocation>
        <location evidence="1">Mitochondrion</location>
    </subcellularLocation>
</comment>
<dbReference type="InterPro" id="IPR039145">
    <property type="entry name" value="Ribosomal_mL40_metazoa/plant"/>
</dbReference>
<evidence type="ECO:0000256" key="8">
    <source>
        <dbReference type="ARBA" id="ARBA00083752"/>
    </source>
</evidence>
<evidence type="ECO:0000256" key="6">
    <source>
        <dbReference type="ARBA" id="ARBA00023274"/>
    </source>
</evidence>
<keyword evidence="5" id="KW-0496">Mitochondrion</keyword>
<evidence type="ECO:0000256" key="3">
    <source>
        <dbReference type="ARBA" id="ARBA00022946"/>
    </source>
</evidence>
<sequence>MFKLVSQLNSTFSRNLHVSSPVSGSVFMKRQKKVDPEVAKVREARKRKKLEREIREMQKHSRKPKPVEELTIDVKRAKNLSERIREKPIISEEKADERALILKEYTKFCQKQRHADDKWLKESIKRQDAALKELKRLSPELYDAAIQLDQNLLPLQIKGPSLTPPLKGYVSPDGEYIDTSKTWT</sequence>
<evidence type="ECO:0000256" key="7">
    <source>
        <dbReference type="ARBA" id="ARBA00035192"/>
    </source>
</evidence>
<keyword evidence="4" id="KW-0689">Ribosomal protein</keyword>
<evidence type="ECO:0000313" key="11">
    <source>
        <dbReference type="WBParaSite" id="PDA_v2.g15573.t1"/>
    </source>
</evidence>
<keyword evidence="10" id="KW-1185">Reference proteome</keyword>
<evidence type="ECO:0000256" key="4">
    <source>
        <dbReference type="ARBA" id="ARBA00022980"/>
    </source>
</evidence>
<dbReference type="WBParaSite" id="PDA_v2.g15573.t1">
    <property type="protein sequence ID" value="PDA_v2.g15573.t1"/>
    <property type="gene ID" value="PDA_v2.g15573"/>
</dbReference>
<dbReference type="FunFam" id="6.10.250.3440:FF:000001">
    <property type="entry name" value="Mitochondrial ribosomal protein L40"/>
    <property type="match status" value="1"/>
</dbReference>
<reference evidence="11" key="1">
    <citation type="submission" date="2022-11" db="UniProtKB">
        <authorList>
            <consortium name="WormBaseParasite"/>
        </authorList>
    </citation>
    <scope>IDENTIFICATION</scope>
</reference>
<evidence type="ECO:0000256" key="2">
    <source>
        <dbReference type="ARBA" id="ARBA00009360"/>
    </source>
</evidence>
<organism evidence="10 11">
    <name type="scientific">Panagrolaimus davidi</name>
    <dbReference type="NCBI Taxonomy" id="227884"/>
    <lineage>
        <taxon>Eukaryota</taxon>
        <taxon>Metazoa</taxon>
        <taxon>Ecdysozoa</taxon>
        <taxon>Nematoda</taxon>
        <taxon>Chromadorea</taxon>
        <taxon>Rhabditida</taxon>
        <taxon>Tylenchina</taxon>
        <taxon>Panagrolaimomorpha</taxon>
        <taxon>Panagrolaimoidea</taxon>
        <taxon>Panagrolaimidae</taxon>
        <taxon>Panagrolaimus</taxon>
    </lineage>
</organism>
<comment type="similarity">
    <text evidence="2">Belongs to the mitochondrion-specific ribosomal protein mL40 family.</text>
</comment>
<dbReference type="GO" id="GO:0005762">
    <property type="term" value="C:mitochondrial large ribosomal subunit"/>
    <property type="evidence" value="ECO:0007669"/>
    <property type="project" value="InterPro"/>
</dbReference>
<keyword evidence="9" id="KW-0175">Coiled coil</keyword>
<dbReference type="Pfam" id="PF09812">
    <property type="entry name" value="MRP-L28"/>
    <property type="match status" value="1"/>
</dbReference>
<dbReference type="InterPro" id="IPR019192">
    <property type="entry name" value="Ribosomal_mL40"/>
</dbReference>
<evidence type="ECO:0000256" key="1">
    <source>
        <dbReference type="ARBA" id="ARBA00004173"/>
    </source>
</evidence>